<dbReference type="SUPFAM" id="SSF46689">
    <property type="entry name" value="Homeodomain-like"/>
    <property type="match status" value="1"/>
</dbReference>
<organism evidence="4 5">
    <name type="scientific">Paracoccus spongiarum</name>
    <dbReference type="NCBI Taxonomy" id="3064387"/>
    <lineage>
        <taxon>Bacteria</taxon>
        <taxon>Pseudomonadati</taxon>
        <taxon>Pseudomonadota</taxon>
        <taxon>Alphaproteobacteria</taxon>
        <taxon>Rhodobacterales</taxon>
        <taxon>Paracoccaceae</taxon>
        <taxon>Paracoccus</taxon>
    </lineage>
</organism>
<dbReference type="Gene3D" id="1.10.357.10">
    <property type="entry name" value="Tetracycline Repressor, domain 2"/>
    <property type="match status" value="1"/>
</dbReference>
<dbReference type="InterPro" id="IPR036271">
    <property type="entry name" value="Tet_transcr_reg_TetR-rel_C_sf"/>
</dbReference>
<evidence type="ECO:0000256" key="2">
    <source>
        <dbReference type="PROSITE-ProRule" id="PRU00335"/>
    </source>
</evidence>
<dbReference type="RefSeq" id="WP_305963008.1">
    <property type="nucleotide sequence ID" value="NZ_JAVAMQ010000006.1"/>
</dbReference>
<dbReference type="InterPro" id="IPR050109">
    <property type="entry name" value="HTH-type_TetR-like_transc_reg"/>
</dbReference>
<accession>A0ABT9JDJ6</accession>
<dbReference type="PANTHER" id="PTHR30055">
    <property type="entry name" value="HTH-TYPE TRANSCRIPTIONAL REGULATOR RUTR"/>
    <property type="match status" value="1"/>
</dbReference>
<keyword evidence="5" id="KW-1185">Reference proteome</keyword>
<keyword evidence="1 2" id="KW-0238">DNA-binding</keyword>
<dbReference type="Proteomes" id="UP001224997">
    <property type="component" value="Unassembled WGS sequence"/>
</dbReference>
<evidence type="ECO:0000259" key="3">
    <source>
        <dbReference type="PROSITE" id="PS50977"/>
    </source>
</evidence>
<evidence type="ECO:0000313" key="4">
    <source>
        <dbReference type="EMBL" id="MDP5307156.1"/>
    </source>
</evidence>
<comment type="caution">
    <text evidence="4">The sequence shown here is derived from an EMBL/GenBank/DDBJ whole genome shotgun (WGS) entry which is preliminary data.</text>
</comment>
<name>A0ABT9JDJ6_9RHOB</name>
<dbReference type="SUPFAM" id="SSF48498">
    <property type="entry name" value="Tetracyclin repressor-like, C-terminal domain"/>
    <property type="match status" value="1"/>
</dbReference>
<gene>
    <name evidence="4" type="ORF">Q5Y72_08615</name>
</gene>
<feature type="DNA-binding region" description="H-T-H motif" evidence="2">
    <location>
        <begin position="33"/>
        <end position="52"/>
    </location>
</feature>
<evidence type="ECO:0000256" key="1">
    <source>
        <dbReference type="ARBA" id="ARBA00023125"/>
    </source>
</evidence>
<reference evidence="4 5" key="1">
    <citation type="submission" date="2023-08" db="EMBL/GenBank/DDBJ databases">
        <authorList>
            <person name="Park J.-S."/>
        </authorList>
    </citation>
    <scope>NUCLEOTIDE SEQUENCE [LARGE SCALE GENOMIC DNA]</scope>
    <source>
        <strain evidence="4 5">2205BS29-5</strain>
    </source>
</reference>
<dbReference type="Gene3D" id="1.10.10.60">
    <property type="entry name" value="Homeodomain-like"/>
    <property type="match status" value="1"/>
</dbReference>
<dbReference type="Pfam" id="PF14246">
    <property type="entry name" value="TetR_C_7"/>
    <property type="match status" value="1"/>
</dbReference>
<dbReference type="InterPro" id="IPR039536">
    <property type="entry name" value="TetR_C_Proteobacteria"/>
</dbReference>
<sequence length="215" mass="23856">MMDRQRLNPGRKFDQVRDGARDIFLRDGYSGASVDDIARAAGVSKATLYSYFPEKRMMYREVLLDEMKRIAAESPISICPDLAPAEALPLMARQIAEWLASDPVVRMSRTTIAEAVRFPEVSRQYHAICQSLLRDVVQAHLERWVAAGDLQIEDTRLAAEQFVRLSGTLLQESSLLLANPAPRDSVIREVSDSAARLFLAAHGDGTAGRHFAAVS</sequence>
<evidence type="ECO:0000313" key="5">
    <source>
        <dbReference type="Proteomes" id="UP001224997"/>
    </source>
</evidence>
<protein>
    <submittedName>
        <fullName evidence="4">TetR/AcrR family transcriptional regulator</fullName>
    </submittedName>
</protein>
<dbReference type="PANTHER" id="PTHR30055:SF146">
    <property type="entry name" value="HTH-TYPE TRANSCRIPTIONAL DUAL REGULATOR CECR"/>
    <property type="match status" value="1"/>
</dbReference>
<dbReference type="EMBL" id="JAVAMQ010000006">
    <property type="protein sequence ID" value="MDP5307156.1"/>
    <property type="molecule type" value="Genomic_DNA"/>
</dbReference>
<dbReference type="InterPro" id="IPR001647">
    <property type="entry name" value="HTH_TetR"/>
</dbReference>
<dbReference type="PRINTS" id="PR00455">
    <property type="entry name" value="HTHTETR"/>
</dbReference>
<dbReference type="PROSITE" id="PS50977">
    <property type="entry name" value="HTH_TETR_2"/>
    <property type="match status" value="1"/>
</dbReference>
<proteinExistence type="predicted"/>
<dbReference type="Pfam" id="PF00440">
    <property type="entry name" value="TetR_N"/>
    <property type="match status" value="1"/>
</dbReference>
<feature type="domain" description="HTH tetR-type" evidence="3">
    <location>
        <begin position="10"/>
        <end position="70"/>
    </location>
</feature>
<dbReference type="InterPro" id="IPR009057">
    <property type="entry name" value="Homeodomain-like_sf"/>
</dbReference>